<reference evidence="2" key="1">
    <citation type="journal article" date="2016" name="Nat. Biotechnol.">
        <title>Sequencing wild and cultivated cassava and related species reveals extensive interspecific hybridization and genetic diversity.</title>
        <authorList>
            <person name="Bredeson J.V."/>
            <person name="Lyons J.B."/>
            <person name="Prochnik S.E."/>
            <person name="Wu G.A."/>
            <person name="Ha C.M."/>
            <person name="Edsinger-Gonzales E."/>
            <person name="Grimwood J."/>
            <person name="Schmutz J."/>
            <person name="Rabbi I.Y."/>
            <person name="Egesi C."/>
            <person name="Nauluvula P."/>
            <person name="Lebot V."/>
            <person name="Ndunguru J."/>
            <person name="Mkamilo G."/>
            <person name="Bart R.S."/>
            <person name="Setter T.L."/>
            <person name="Gleadow R.M."/>
            <person name="Kulakow P."/>
            <person name="Ferguson M.E."/>
            <person name="Rounsley S."/>
            <person name="Rokhsar D.S."/>
        </authorList>
    </citation>
    <scope>NUCLEOTIDE SEQUENCE [LARGE SCALE GENOMIC DNA]</scope>
    <source>
        <strain evidence="2">cv. AM560-2</strain>
    </source>
</reference>
<accession>A0ACB7GRT1</accession>
<organism evidence="1 2">
    <name type="scientific">Manihot esculenta</name>
    <name type="common">Cassava</name>
    <name type="synonym">Jatropha manihot</name>
    <dbReference type="NCBI Taxonomy" id="3983"/>
    <lineage>
        <taxon>Eukaryota</taxon>
        <taxon>Viridiplantae</taxon>
        <taxon>Streptophyta</taxon>
        <taxon>Embryophyta</taxon>
        <taxon>Tracheophyta</taxon>
        <taxon>Spermatophyta</taxon>
        <taxon>Magnoliopsida</taxon>
        <taxon>eudicotyledons</taxon>
        <taxon>Gunneridae</taxon>
        <taxon>Pentapetalae</taxon>
        <taxon>rosids</taxon>
        <taxon>fabids</taxon>
        <taxon>Malpighiales</taxon>
        <taxon>Euphorbiaceae</taxon>
        <taxon>Crotonoideae</taxon>
        <taxon>Manihoteae</taxon>
        <taxon>Manihot</taxon>
    </lineage>
</organism>
<comment type="caution">
    <text evidence="1">The sequence shown here is derived from an EMBL/GenBank/DDBJ whole genome shotgun (WGS) entry which is preliminary data.</text>
</comment>
<proteinExistence type="predicted"/>
<dbReference type="EMBL" id="CM004398">
    <property type="protein sequence ID" value="KAG8642666.1"/>
    <property type="molecule type" value="Genomic_DNA"/>
</dbReference>
<keyword evidence="2" id="KW-1185">Reference proteome</keyword>
<evidence type="ECO:0000313" key="1">
    <source>
        <dbReference type="EMBL" id="KAG8642666.1"/>
    </source>
</evidence>
<sequence>MTYSIPYIICQYLLLAVILFPLKSISMETALLCSALSVLFLLLALKFWLQARTRHKNLPPSPPGLPIIGHLHLLKQPIHRSLHNLSQKYGPIISLRFGSRLVVIVSSPSAVEECFTKNDIVLANRPPLIMGKYLNYNNTTLVTAPYGDHWRNLRRISALEIFSSNRLCKLLAIRRHEIKIFLNKLYRDSSEAFTKVELKPMFSELTFNIIMHMITGRQYCEIDKSRQFREIIRELFKFAEVSYLGDFLPFLQWVDYQGFVKKLKVLCKRIDGLLQGLVDDQRNDKGGDTIMKRLLSLQESQEHYFTDEIIKGLIMNMIFAGTDTTAVTLEWAMANLLNHPQVLEKAKSELDLQIGQETLVDESDISKLPYLQNIISETLRLCPAAPLLLPHFSSDEYTIGGYDVPKNTMVFVNAWAIHRDPRLWDDAEKFKPERFEKGRADEACGCYKFMTFGLGRRACPGMGLAHRVLSFALGAMIQCFEWKRVSEREIDMAEGNGLTMPMAGPLEAMCKARDIIIKEFSSLDDSIDPL</sequence>
<name>A0ACB7GRT1_MANES</name>
<gene>
    <name evidence="1" type="ORF">MANES_12G114300v8</name>
</gene>
<evidence type="ECO:0000313" key="2">
    <source>
        <dbReference type="Proteomes" id="UP000091857"/>
    </source>
</evidence>
<protein>
    <submittedName>
        <fullName evidence="1">Uncharacterized protein</fullName>
    </submittedName>
</protein>
<dbReference type="Proteomes" id="UP000091857">
    <property type="component" value="Chromosome 12"/>
</dbReference>